<sequence>MEPQTTIITPQANLAEADPVLAITACDSYEGQIFASKLADYLQAHCSQDDPPKQQLICLARDLDKCCRLKMRSNCKVVQISYDDVESISKALGGVPTVVLVPEIEPQRVEWAGKVIDAMCQEKVARCILISSIGTDAIEKEQFNRFVQVEEKVKERVLRWTILREGLPFQALLYWTKMIQDQKVLGMPIKRDIEFAPLDINNLSDALASVSFPSKQSDQNDAATGDADSDGTMHVNISRLTLDETKRFDSQVYTITGPATVTGEVLVDKLNEALVMKHKEEGGKSSVGQEIETADPITYKEITRDELREYLLKLHDTEKRLNEAHDYSLVDVPGIRGAIKLFQQATDSAFGRLRPQRDLTAVSGSSHSSLTDWSDIDDDLTNEESPDSHSCPCRSDALDKKPKKCHRLRLRPPNDDEVDLILDLMEYIGEGRATFQSGDLEKITGDQGTDAKGFFEKYASNFRKSTVVSTIVTLGVPVIDCDKLARIVVEPSHPAYKKLVDHFGTVILQNQEFGQPLDRYKFGTIIFPDAAQRRVANSIIHPAVRDEILKRLFKYWVMGTSLVVIDVPLLLEGELWRIVSDVIVVYCSPEMQLARIQSRDGLSEEDALARINAQRPLIEKVEYADHVIYNTSDLETLKESTLKVMETIKPNPFWTIMAYFPPFTLLMVAWVIGKRHLKGDPRKMKAKNKGSTAAASSSSSSEPNPPAHAS</sequence>
<dbReference type="PANTHER" id="PTHR10695:SF46">
    <property type="entry name" value="BIFUNCTIONAL COENZYME A SYNTHASE-RELATED"/>
    <property type="match status" value="1"/>
</dbReference>
<evidence type="ECO:0000256" key="3">
    <source>
        <dbReference type="SAM" id="MobiDB-lite"/>
    </source>
</evidence>
<dbReference type="AlphaFoldDB" id="A0A9P6MWW9"/>
<dbReference type="GO" id="GO:0015937">
    <property type="term" value="P:coenzyme A biosynthetic process"/>
    <property type="evidence" value="ECO:0007669"/>
    <property type="project" value="InterPro"/>
</dbReference>
<evidence type="ECO:0000256" key="4">
    <source>
        <dbReference type="SAM" id="Phobius"/>
    </source>
</evidence>
<dbReference type="OrthoDB" id="247245at2759"/>
<feature type="domain" description="NAD(P)-binding" evidence="5">
    <location>
        <begin position="54"/>
        <end position="166"/>
    </location>
</feature>
<dbReference type="GO" id="GO:0005524">
    <property type="term" value="F:ATP binding"/>
    <property type="evidence" value="ECO:0007669"/>
    <property type="project" value="UniProtKB-KW"/>
</dbReference>
<feature type="region of interest" description="Disordered" evidence="3">
    <location>
        <begin position="361"/>
        <end position="396"/>
    </location>
</feature>
<accession>A0A9P6MWW9</accession>
<dbReference type="PROSITE" id="PS51219">
    <property type="entry name" value="DPCK"/>
    <property type="match status" value="1"/>
</dbReference>
<feature type="compositionally biased region" description="Low complexity" evidence="3">
    <location>
        <begin position="691"/>
        <end position="702"/>
    </location>
</feature>
<keyword evidence="2" id="KW-0067">ATP-binding</keyword>
<evidence type="ECO:0000259" key="5">
    <source>
        <dbReference type="Pfam" id="PF13460"/>
    </source>
</evidence>
<dbReference type="InterPro" id="IPR027417">
    <property type="entry name" value="P-loop_NTPase"/>
</dbReference>
<feature type="region of interest" description="Disordered" evidence="3">
    <location>
        <begin position="680"/>
        <end position="710"/>
    </location>
</feature>
<organism evidence="6 7">
    <name type="scientific">Entomortierella chlamydospora</name>
    <dbReference type="NCBI Taxonomy" id="101097"/>
    <lineage>
        <taxon>Eukaryota</taxon>
        <taxon>Fungi</taxon>
        <taxon>Fungi incertae sedis</taxon>
        <taxon>Mucoromycota</taxon>
        <taxon>Mortierellomycotina</taxon>
        <taxon>Mortierellomycetes</taxon>
        <taxon>Mortierellales</taxon>
        <taxon>Mortierellaceae</taxon>
        <taxon>Entomortierella</taxon>
    </lineage>
</organism>
<dbReference type="Gene3D" id="3.40.50.720">
    <property type="entry name" value="NAD(P)-binding Rossmann-like Domain"/>
    <property type="match status" value="1"/>
</dbReference>
<dbReference type="Pfam" id="PF13460">
    <property type="entry name" value="NAD_binding_10"/>
    <property type="match status" value="1"/>
</dbReference>
<keyword evidence="4" id="KW-0472">Membrane</keyword>
<dbReference type="NCBIfam" id="TIGR00152">
    <property type="entry name" value="dephospho-CoA kinase"/>
    <property type="match status" value="1"/>
</dbReference>
<dbReference type="InterPro" id="IPR016040">
    <property type="entry name" value="NAD(P)-bd_dom"/>
</dbReference>
<dbReference type="InterPro" id="IPR036291">
    <property type="entry name" value="NAD(P)-bd_dom_sf"/>
</dbReference>
<dbReference type="Pfam" id="PF01121">
    <property type="entry name" value="CoaE"/>
    <property type="match status" value="1"/>
</dbReference>
<protein>
    <recommendedName>
        <fullName evidence="5">NAD(P)-binding domain-containing protein</fullName>
    </recommendedName>
</protein>
<dbReference type="CDD" id="cd02022">
    <property type="entry name" value="DPCK"/>
    <property type="match status" value="1"/>
</dbReference>
<dbReference type="InterPro" id="IPR001977">
    <property type="entry name" value="Depp_CoAkinase"/>
</dbReference>
<name>A0A9P6MWW9_9FUNG</name>
<dbReference type="Proteomes" id="UP000703661">
    <property type="component" value="Unassembled WGS sequence"/>
</dbReference>
<keyword evidence="1" id="KW-0547">Nucleotide-binding</keyword>
<keyword evidence="4" id="KW-1133">Transmembrane helix</keyword>
<feature type="transmembrane region" description="Helical" evidence="4">
    <location>
        <begin position="653"/>
        <end position="673"/>
    </location>
</feature>
<reference evidence="6" key="1">
    <citation type="journal article" date="2020" name="Fungal Divers.">
        <title>Resolving the Mortierellaceae phylogeny through synthesis of multi-gene phylogenetics and phylogenomics.</title>
        <authorList>
            <person name="Vandepol N."/>
            <person name="Liber J."/>
            <person name="Desiro A."/>
            <person name="Na H."/>
            <person name="Kennedy M."/>
            <person name="Barry K."/>
            <person name="Grigoriev I.V."/>
            <person name="Miller A.N."/>
            <person name="O'Donnell K."/>
            <person name="Stajich J.E."/>
            <person name="Bonito G."/>
        </authorList>
    </citation>
    <scope>NUCLEOTIDE SEQUENCE</scope>
    <source>
        <strain evidence="6">NRRL 2769</strain>
    </source>
</reference>
<keyword evidence="7" id="KW-1185">Reference proteome</keyword>
<dbReference type="EMBL" id="JAAAID010000560">
    <property type="protein sequence ID" value="KAG0016146.1"/>
    <property type="molecule type" value="Genomic_DNA"/>
</dbReference>
<feature type="compositionally biased region" description="Polar residues" evidence="3">
    <location>
        <begin position="362"/>
        <end position="372"/>
    </location>
</feature>
<gene>
    <name evidence="6" type="ORF">BGZ80_009406</name>
</gene>
<evidence type="ECO:0000313" key="6">
    <source>
        <dbReference type="EMBL" id="KAG0016146.1"/>
    </source>
</evidence>
<evidence type="ECO:0000313" key="7">
    <source>
        <dbReference type="Proteomes" id="UP000703661"/>
    </source>
</evidence>
<comment type="caution">
    <text evidence="6">The sequence shown here is derived from an EMBL/GenBank/DDBJ whole genome shotgun (WGS) entry which is preliminary data.</text>
</comment>
<feature type="compositionally biased region" description="Acidic residues" evidence="3">
    <location>
        <begin position="374"/>
        <end position="385"/>
    </location>
</feature>
<dbReference type="SUPFAM" id="SSF52540">
    <property type="entry name" value="P-loop containing nucleoside triphosphate hydrolases"/>
    <property type="match status" value="1"/>
</dbReference>
<dbReference type="SUPFAM" id="SSF51735">
    <property type="entry name" value="NAD(P)-binding Rossmann-fold domains"/>
    <property type="match status" value="1"/>
</dbReference>
<evidence type="ECO:0000256" key="2">
    <source>
        <dbReference type="ARBA" id="ARBA00022840"/>
    </source>
</evidence>
<proteinExistence type="inferred from homology"/>
<dbReference type="Gene3D" id="3.40.50.300">
    <property type="entry name" value="P-loop containing nucleotide triphosphate hydrolases"/>
    <property type="match status" value="1"/>
</dbReference>
<dbReference type="PANTHER" id="PTHR10695">
    <property type="entry name" value="DEPHOSPHO-COA KINASE-RELATED"/>
    <property type="match status" value="1"/>
</dbReference>
<keyword evidence="4" id="KW-0812">Transmembrane</keyword>
<dbReference type="HAMAP" id="MF_00376">
    <property type="entry name" value="Dephospho_CoA_kinase"/>
    <property type="match status" value="1"/>
</dbReference>
<evidence type="ECO:0000256" key="1">
    <source>
        <dbReference type="ARBA" id="ARBA00022741"/>
    </source>
</evidence>
<dbReference type="GO" id="GO:0004140">
    <property type="term" value="F:dephospho-CoA kinase activity"/>
    <property type="evidence" value="ECO:0007669"/>
    <property type="project" value="InterPro"/>
</dbReference>